<dbReference type="SUPFAM" id="SSF55729">
    <property type="entry name" value="Acyl-CoA N-acyltransferases (Nat)"/>
    <property type="match status" value="1"/>
</dbReference>
<dbReference type="InterPro" id="IPR000182">
    <property type="entry name" value="GNAT_dom"/>
</dbReference>
<protein>
    <recommendedName>
        <fullName evidence="1">N-acetyltransferase domain-containing protein</fullName>
    </recommendedName>
</protein>
<comment type="caution">
    <text evidence="2">The sequence shown here is derived from an EMBL/GenBank/DDBJ whole genome shotgun (WGS) entry which is preliminary data.</text>
</comment>
<feature type="domain" description="N-acetyltransferase" evidence="1">
    <location>
        <begin position="1"/>
        <end position="167"/>
    </location>
</feature>
<dbReference type="EMBL" id="VSSQ01001726">
    <property type="protein sequence ID" value="MPM10675.1"/>
    <property type="molecule type" value="Genomic_DNA"/>
</dbReference>
<proteinExistence type="predicted"/>
<dbReference type="Pfam" id="PF00583">
    <property type="entry name" value="Acetyltransf_1"/>
    <property type="match status" value="1"/>
</dbReference>
<gene>
    <name evidence="2" type="ORF">SDC9_57009</name>
</gene>
<evidence type="ECO:0000313" key="2">
    <source>
        <dbReference type="EMBL" id="MPM10675.1"/>
    </source>
</evidence>
<dbReference type="GO" id="GO:0016747">
    <property type="term" value="F:acyltransferase activity, transferring groups other than amino-acyl groups"/>
    <property type="evidence" value="ECO:0007669"/>
    <property type="project" value="InterPro"/>
</dbReference>
<sequence length="167" mass="19720">MELRKSRKDDLKYIIEIINEAKEFLRESKIDQWQQGYPNEEVILRDIENKHSYVLEDNNKIIGTVALAFDKEKTYDLIYDGKWISNNEYAVIHRIATSRRYNIKGTGTEIIKSIEKICKDKGIKSIKIDTHEENLVMQKLLNKNDFKYCGVIYLEDKAKRVAFEKVI</sequence>
<name>A0A644X3E9_9ZZZZ</name>
<dbReference type="PROSITE" id="PS51186">
    <property type="entry name" value="GNAT"/>
    <property type="match status" value="1"/>
</dbReference>
<accession>A0A644X3E9</accession>
<dbReference type="Gene3D" id="3.40.630.30">
    <property type="match status" value="1"/>
</dbReference>
<dbReference type="InterPro" id="IPR016181">
    <property type="entry name" value="Acyl_CoA_acyltransferase"/>
</dbReference>
<evidence type="ECO:0000259" key="1">
    <source>
        <dbReference type="PROSITE" id="PS51186"/>
    </source>
</evidence>
<dbReference type="AlphaFoldDB" id="A0A644X3E9"/>
<organism evidence="2">
    <name type="scientific">bioreactor metagenome</name>
    <dbReference type="NCBI Taxonomy" id="1076179"/>
    <lineage>
        <taxon>unclassified sequences</taxon>
        <taxon>metagenomes</taxon>
        <taxon>ecological metagenomes</taxon>
    </lineage>
</organism>
<reference evidence="2" key="1">
    <citation type="submission" date="2019-08" db="EMBL/GenBank/DDBJ databases">
        <authorList>
            <person name="Kucharzyk K."/>
            <person name="Murdoch R.W."/>
            <person name="Higgins S."/>
            <person name="Loffler F."/>
        </authorList>
    </citation>
    <scope>NUCLEOTIDE SEQUENCE</scope>
</reference>